<evidence type="ECO:0000256" key="1">
    <source>
        <dbReference type="SAM" id="Phobius"/>
    </source>
</evidence>
<dbReference type="InterPro" id="IPR050469">
    <property type="entry name" value="Diguanylate_Cyclase"/>
</dbReference>
<dbReference type="SMART" id="SM00267">
    <property type="entry name" value="GGDEF"/>
    <property type="match status" value="1"/>
</dbReference>
<feature type="transmembrane region" description="Helical" evidence="1">
    <location>
        <begin position="45"/>
        <end position="68"/>
    </location>
</feature>
<dbReference type="InterPro" id="IPR029787">
    <property type="entry name" value="Nucleotide_cyclase"/>
</dbReference>
<dbReference type="SUPFAM" id="SSF55073">
    <property type="entry name" value="Nucleotide cyclase"/>
    <property type="match status" value="1"/>
</dbReference>
<keyword evidence="1" id="KW-0472">Membrane</keyword>
<organism evidence="3 4">
    <name type="scientific">Mycolicibacterium cyprinidarum</name>
    <dbReference type="NCBI Taxonomy" id="2860311"/>
    <lineage>
        <taxon>Bacteria</taxon>
        <taxon>Bacillati</taxon>
        <taxon>Actinomycetota</taxon>
        <taxon>Actinomycetes</taxon>
        <taxon>Mycobacteriales</taxon>
        <taxon>Mycobacteriaceae</taxon>
        <taxon>Mycolicibacterium</taxon>
    </lineage>
</organism>
<dbReference type="NCBIfam" id="TIGR00254">
    <property type="entry name" value="GGDEF"/>
    <property type="match status" value="1"/>
</dbReference>
<gene>
    <name evidence="3" type="ORF">NGTWS1702_23820</name>
</gene>
<feature type="transmembrane region" description="Helical" evidence="1">
    <location>
        <begin position="129"/>
        <end position="146"/>
    </location>
</feature>
<evidence type="ECO:0000313" key="3">
    <source>
        <dbReference type="EMBL" id="GJF17422.1"/>
    </source>
</evidence>
<evidence type="ECO:0000259" key="2">
    <source>
        <dbReference type="PROSITE" id="PS50887"/>
    </source>
</evidence>
<accession>A0ABQ4VEL8</accession>
<keyword evidence="1" id="KW-0812">Transmembrane</keyword>
<feature type="transmembrane region" description="Helical" evidence="1">
    <location>
        <begin position="106"/>
        <end position="123"/>
    </location>
</feature>
<dbReference type="CDD" id="cd01949">
    <property type="entry name" value="GGDEF"/>
    <property type="match status" value="1"/>
</dbReference>
<reference evidence="3 4" key="1">
    <citation type="submission" date="2021-08" db="EMBL/GenBank/DDBJ databases">
        <title>Draft genome sequence of Mycolicibacterium sp. NGTWS1702 strain.</title>
        <authorList>
            <person name="Matsumoto M."/>
            <person name="Tang B.C.C."/>
            <person name="Machida Y."/>
            <person name="Matoyama H."/>
            <person name="Kishihara T."/>
            <person name="Sato S."/>
            <person name="Kondo I."/>
            <person name="Sano M."/>
            <person name="Kato G."/>
        </authorList>
    </citation>
    <scope>NUCLEOTIDE SEQUENCE [LARGE SCALE GENOMIC DNA]</scope>
    <source>
        <strain evidence="3 4">NGTWSNA01</strain>
    </source>
</reference>
<dbReference type="Proteomes" id="UP001060504">
    <property type="component" value="Unassembled WGS sequence"/>
</dbReference>
<name>A0ABQ4VEL8_9MYCO</name>
<feature type="domain" description="GGDEF" evidence="2">
    <location>
        <begin position="242"/>
        <end position="369"/>
    </location>
</feature>
<feature type="transmembrane region" description="Helical" evidence="1">
    <location>
        <begin position="153"/>
        <end position="171"/>
    </location>
</feature>
<feature type="transmembrane region" description="Helical" evidence="1">
    <location>
        <begin position="74"/>
        <end position="94"/>
    </location>
</feature>
<dbReference type="Pfam" id="PF00990">
    <property type="entry name" value="GGDEF"/>
    <property type="match status" value="1"/>
</dbReference>
<dbReference type="PANTHER" id="PTHR45138:SF9">
    <property type="entry name" value="DIGUANYLATE CYCLASE DGCM-RELATED"/>
    <property type="match status" value="1"/>
</dbReference>
<dbReference type="PROSITE" id="PS50887">
    <property type="entry name" value="GGDEF"/>
    <property type="match status" value="1"/>
</dbReference>
<comment type="caution">
    <text evidence="3">The sequence shown here is derived from an EMBL/GenBank/DDBJ whole genome shotgun (WGS) entry which is preliminary data.</text>
</comment>
<dbReference type="Gene3D" id="3.30.70.270">
    <property type="match status" value="1"/>
</dbReference>
<dbReference type="PANTHER" id="PTHR45138">
    <property type="entry name" value="REGULATORY COMPONENTS OF SENSORY TRANSDUCTION SYSTEM"/>
    <property type="match status" value="1"/>
</dbReference>
<keyword evidence="1" id="KW-1133">Transmembrane helix</keyword>
<keyword evidence="4" id="KW-1185">Reference proteome</keyword>
<protein>
    <recommendedName>
        <fullName evidence="2">GGDEF domain-containing protein</fullName>
    </recommendedName>
</protein>
<dbReference type="EMBL" id="BPRH01002494">
    <property type="protein sequence ID" value="GJF17422.1"/>
    <property type="molecule type" value="Genomic_DNA"/>
</dbReference>
<proteinExistence type="predicted"/>
<feature type="transmembrane region" description="Helical" evidence="1">
    <location>
        <begin position="183"/>
        <end position="205"/>
    </location>
</feature>
<dbReference type="InterPro" id="IPR000160">
    <property type="entry name" value="GGDEF_dom"/>
</dbReference>
<evidence type="ECO:0000313" key="4">
    <source>
        <dbReference type="Proteomes" id="UP001060504"/>
    </source>
</evidence>
<sequence>MAAQDAAAHATRRPHLQSLLHSWWTDPGDYEWLLKFLSNRSLLPGLRATICLSGVTVGMAAFSMQFIALPEPVAVSRAVAAILALASLLWVLYWWFGAWPSPRMSAVLFLLVDLGIVTATALHSDPLQAIATTPLFAVPGAYIVFFHGPRLHAAHLLIATATITAAAVWLATSPPAGSLALALSRALIALAVTVGILPALQFFFWMIRHSSVESLADPLTELANRRGLDNHLTRMASDTSIESVVVIVIDLDGFKLINDRFGHHTGDEVLVRTSERILQTVRRSAFVARTGGEEFVVIDRAPTDTALATGERIRLAIAAPAHPTITASIGLAVTERGSGTTFADALVAADAAMYAAKHDGGNRIAISQGHPA</sequence>
<dbReference type="InterPro" id="IPR043128">
    <property type="entry name" value="Rev_trsase/Diguanyl_cyclase"/>
</dbReference>